<comment type="caution">
    <text evidence="1">The sequence shown here is derived from an EMBL/GenBank/DDBJ whole genome shotgun (WGS) entry which is preliminary data.</text>
</comment>
<name>A0AAD2CUR9_9STRA</name>
<accession>A0AAD2CUR9</accession>
<evidence type="ECO:0000313" key="2">
    <source>
        <dbReference type="Proteomes" id="UP001295423"/>
    </source>
</evidence>
<dbReference type="Proteomes" id="UP001295423">
    <property type="component" value="Unassembled WGS sequence"/>
</dbReference>
<proteinExistence type="predicted"/>
<keyword evidence="2" id="KW-1185">Reference proteome</keyword>
<dbReference type="EMBL" id="CAKOGP040001169">
    <property type="protein sequence ID" value="CAJ1943949.1"/>
    <property type="molecule type" value="Genomic_DNA"/>
</dbReference>
<dbReference type="AlphaFoldDB" id="A0AAD2CUR9"/>
<sequence length="269" mass="31226">MLEKYSIAVRNYGVGVLDIRELDKKKLQNVCMSIDAVLKDAFNLESLSSTIGGYLEPLLPPLRHPRICKSRRSRKSFLLNIEYLVHDFGAICRNLEKTSRTVFLDLGASLEFHGGTENPAFSLIDLYSKFGIKFDHYYAYEYTLIPPNRMYESVPQELLPSYHWYNVPVEELETSKRNPWKSILSAYNENDLVIVKLDIDSPEIELPLVHQLMQGNYSRVVDHLYFEHHVKMGRMMYNSWGKNSQGTLQDSLELFTRLREKGISAHSWV</sequence>
<reference evidence="1" key="1">
    <citation type="submission" date="2023-08" db="EMBL/GenBank/DDBJ databases">
        <authorList>
            <person name="Audoor S."/>
            <person name="Bilcke G."/>
        </authorList>
    </citation>
    <scope>NUCLEOTIDE SEQUENCE</scope>
</reference>
<organism evidence="1 2">
    <name type="scientific">Cylindrotheca closterium</name>
    <dbReference type="NCBI Taxonomy" id="2856"/>
    <lineage>
        <taxon>Eukaryota</taxon>
        <taxon>Sar</taxon>
        <taxon>Stramenopiles</taxon>
        <taxon>Ochrophyta</taxon>
        <taxon>Bacillariophyta</taxon>
        <taxon>Bacillariophyceae</taxon>
        <taxon>Bacillariophycidae</taxon>
        <taxon>Bacillariales</taxon>
        <taxon>Bacillariaceae</taxon>
        <taxon>Cylindrotheca</taxon>
    </lineage>
</organism>
<evidence type="ECO:0000313" key="1">
    <source>
        <dbReference type="EMBL" id="CAJ1943949.1"/>
    </source>
</evidence>
<protein>
    <submittedName>
        <fullName evidence="1">Uncharacterized protein</fullName>
    </submittedName>
</protein>
<gene>
    <name evidence="1" type="ORF">CYCCA115_LOCUS8670</name>
</gene>